<organism evidence="1 2">
    <name type="scientific">Bosea vaviloviae</name>
    <dbReference type="NCBI Taxonomy" id="1526658"/>
    <lineage>
        <taxon>Bacteria</taxon>
        <taxon>Pseudomonadati</taxon>
        <taxon>Pseudomonadota</taxon>
        <taxon>Alphaproteobacteria</taxon>
        <taxon>Hyphomicrobiales</taxon>
        <taxon>Boseaceae</taxon>
        <taxon>Bosea</taxon>
    </lineage>
</organism>
<sequence length="79" mass="9250">MHQLRVSEAVEAAAKALHDSVRDPKQFRWEAMTEQWRIEMRAYVRPCVLAALRASDEFVARPTDRRVLGTRPRLEMVSR</sequence>
<dbReference type="Proteomes" id="UP000094969">
    <property type="component" value="Plasmid unnamed1"/>
</dbReference>
<evidence type="ECO:0000313" key="1">
    <source>
        <dbReference type="EMBL" id="AOO85113.1"/>
    </source>
</evidence>
<gene>
    <name evidence="1" type="ORF">BHK69_30935</name>
</gene>
<proteinExistence type="predicted"/>
<accession>A0A1D7UCL1</accession>
<keyword evidence="2" id="KW-1185">Reference proteome</keyword>
<keyword evidence="1" id="KW-0614">Plasmid</keyword>
<protein>
    <submittedName>
        <fullName evidence="1">Uncharacterized protein</fullName>
    </submittedName>
</protein>
<dbReference type="KEGG" id="bvv:BHK69_30935"/>
<geneLocation type="plasmid" evidence="1 2">
    <name>unnamed1</name>
</geneLocation>
<dbReference type="AlphaFoldDB" id="A0A1D7UCL1"/>
<reference evidence="1 2" key="1">
    <citation type="journal article" date="2015" name="Antonie Van Leeuwenhoek">
        <title>Bosea vaviloviae sp. nov., a new species of slow-growing rhizobia isolated from nodules of the relict species Vavilovia formosa (Stev.) Fed.</title>
        <authorList>
            <person name="Safronova V.I."/>
            <person name="Kuznetsova I.G."/>
            <person name="Sazanova A.L."/>
            <person name="Kimeklis A.K."/>
            <person name="Belimov A.A."/>
            <person name="Andronov E.E."/>
            <person name="Pinaev A.G."/>
            <person name="Chizhevskaya E.P."/>
            <person name="Pukhaev A.R."/>
            <person name="Popov K.P."/>
            <person name="Willems A."/>
            <person name="Tikhonovich I.A."/>
        </authorList>
    </citation>
    <scope>NUCLEOTIDE SEQUENCE [LARGE SCALE GENOMIC DNA]</scope>
    <source>
        <strain evidence="1 2">Vaf18</strain>
        <plasmid evidence="1">unnamed1</plasmid>
    </source>
</reference>
<dbReference type="EMBL" id="CP017148">
    <property type="protein sequence ID" value="AOO85113.1"/>
    <property type="molecule type" value="Genomic_DNA"/>
</dbReference>
<name>A0A1D7UCL1_9HYPH</name>
<dbReference type="RefSeq" id="WP_069694296.1">
    <property type="nucleotide sequence ID" value="NZ_CP017148.1"/>
</dbReference>
<evidence type="ECO:0000313" key="2">
    <source>
        <dbReference type="Proteomes" id="UP000094969"/>
    </source>
</evidence>
<dbReference type="OrthoDB" id="8163112at2"/>